<evidence type="ECO:0000259" key="8">
    <source>
        <dbReference type="Pfam" id="PF01529"/>
    </source>
</evidence>
<dbReference type="InterPro" id="IPR039859">
    <property type="entry name" value="PFA4/ZDH16/20/ERF2-like"/>
</dbReference>
<evidence type="ECO:0000313" key="9">
    <source>
        <dbReference type="Proteomes" id="UP001165740"/>
    </source>
</evidence>
<organism evidence="9 10">
    <name type="scientific">Biomphalaria glabrata</name>
    <name type="common">Bloodfluke planorb</name>
    <name type="synonym">Freshwater snail</name>
    <dbReference type="NCBI Taxonomy" id="6526"/>
    <lineage>
        <taxon>Eukaryota</taxon>
        <taxon>Metazoa</taxon>
        <taxon>Spiralia</taxon>
        <taxon>Lophotrochozoa</taxon>
        <taxon>Mollusca</taxon>
        <taxon>Gastropoda</taxon>
        <taxon>Heterobranchia</taxon>
        <taxon>Euthyneura</taxon>
        <taxon>Panpulmonata</taxon>
        <taxon>Hygrophila</taxon>
        <taxon>Lymnaeoidea</taxon>
        <taxon>Planorbidae</taxon>
        <taxon>Biomphalaria</taxon>
    </lineage>
</organism>
<evidence type="ECO:0000256" key="7">
    <source>
        <dbReference type="RuleBase" id="RU079119"/>
    </source>
</evidence>
<proteinExistence type="inferred from homology"/>
<dbReference type="GO" id="GO:0016020">
    <property type="term" value="C:membrane"/>
    <property type="evidence" value="ECO:0007669"/>
    <property type="project" value="UniProtKB-SubCell"/>
</dbReference>
<feature type="transmembrane region" description="Helical" evidence="7">
    <location>
        <begin position="12"/>
        <end position="32"/>
    </location>
</feature>
<keyword evidence="9" id="KW-1185">Reference proteome</keyword>
<protein>
    <recommendedName>
        <fullName evidence="7">Palmitoyltransferase</fullName>
        <ecNumber evidence="7">2.3.1.225</ecNumber>
    </recommendedName>
</protein>
<dbReference type="Proteomes" id="UP001165740">
    <property type="component" value="Chromosome 8"/>
</dbReference>
<dbReference type="GO" id="GO:0019706">
    <property type="term" value="F:protein-cysteine S-palmitoyltransferase activity"/>
    <property type="evidence" value="ECO:0007669"/>
    <property type="project" value="UniProtKB-EC"/>
</dbReference>
<dbReference type="PANTHER" id="PTHR12246">
    <property type="entry name" value="PALMITOYLTRANSFERASE ZDHHC16"/>
    <property type="match status" value="1"/>
</dbReference>
<keyword evidence="3 7" id="KW-0812">Transmembrane</keyword>
<dbReference type="Pfam" id="PF01529">
    <property type="entry name" value="DHHC"/>
    <property type="match status" value="1"/>
</dbReference>
<evidence type="ECO:0000256" key="5">
    <source>
        <dbReference type="ARBA" id="ARBA00023136"/>
    </source>
</evidence>
<gene>
    <name evidence="10" type="primary">LOC106057321</name>
</gene>
<keyword evidence="4 7" id="KW-1133">Transmembrane helix</keyword>
<dbReference type="InterPro" id="IPR001594">
    <property type="entry name" value="Palmitoyltrfase_DHHC"/>
</dbReference>
<dbReference type="GeneID" id="106057321"/>
<keyword evidence="5 7" id="KW-0472">Membrane</keyword>
<evidence type="ECO:0000256" key="1">
    <source>
        <dbReference type="ARBA" id="ARBA00004141"/>
    </source>
</evidence>
<reference evidence="10" key="1">
    <citation type="submission" date="2025-08" db="UniProtKB">
        <authorList>
            <consortium name="RefSeq"/>
        </authorList>
    </citation>
    <scope>IDENTIFICATION</scope>
</reference>
<sequence length="365" mass="41442">MAPRVCILCCQAVKWAPVVFISAIVGWSYYAYVVQMAILTADTIAEKIIFLVLYHPILFLFVWSYYQTIFAKAKTPPKEFFLSQTEWQQLESETNENNQRDKLNNFAKKLPIQNRTIAGFPRYCEKCKCVKPDRCHHCSVCSICVLKMDHHCPWVNNCVGFHNYKYFVLFLGYALLYCIYVAVSSLKYFISFWSGGGATGVGRFHILFLFFVAVMFGISLISLFGYHIFLTVHNRSTLEAFRAPIFQTGADKDGFSLGSRANFAEVFGDKKSHWFLPIFTSLGDGVSYASRLQPTISYNTMGTTPRAETTNLGDGVTYPTRTVDLDSDGLLGQRQRWMEEGDTEMARLENSKNTFCTGAQLGFLV</sequence>
<name>A0A9W3B1E2_BIOGL</name>
<comment type="similarity">
    <text evidence="7">Belongs to the DHHC palmitoyltransferase family.</text>
</comment>
<evidence type="ECO:0000256" key="2">
    <source>
        <dbReference type="ARBA" id="ARBA00022679"/>
    </source>
</evidence>
<dbReference type="EC" id="2.3.1.225" evidence="7"/>
<accession>A0A9W3B1E2</accession>
<evidence type="ECO:0000256" key="6">
    <source>
        <dbReference type="ARBA" id="ARBA00023315"/>
    </source>
</evidence>
<evidence type="ECO:0000313" key="10">
    <source>
        <dbReference type="RefSeq" id="XP_055893281.1"/>
    </source>
</evidence>
<keyword evidence="6 7" id="KW-0012">Acyltransferase</keyword>
<comment type="subcellular location">
    <subcellularLocation>
        <location evidence="1">Membrane</location>
        <topology evidence="1">Multi-pass membrane protein</topology>
    </subcellularLocation>
</comment>
<feature type="domain" description="Palmitoyltransferase DHHC" evidence="8">
    <location>
        <begin position="121"/>
        <end position="241"/>
    </location>
</feature>
<dbReference type="OrthoDB" id="9909019at2759"/>
<dbReference type="AlphaFoldDB" id="A0A9W3B1E2"/>
<dbReference type="RefSeq" id="XP_055893281.1">
    <property type="nucleotide sequence ID" value="XM_056037306.1"/>
</dbReference>
<keyword evidence="2 7" id="KW-0808">Transferase</keyword>
<comment type="domain">
    <text evidence="7">The DHHC domain is required for palmitoyltransferase activity.</text>
</comment>
<feature type="transmembrane region" description="Helical" evidence="7">
    <location>
        <begin position="206"/>
        <end position="229"/>
    </location>
</feature>
<evidence type="ECO:0000256" key="3">
    <source>
        <dbReference type="ARBA" id="ARBA00022692"/>
    </source>
</evidence>
<feature type="transmembrane region" description="Helical" evidence="7">
    <location>
        <begin position="166"/>
        <end position="186"/>
    </location>
</feature>
<evidence type="ECO:0000256" key="4">
    <source>
        <dbReference type="ARBA" id="ARBA00022989"/>
    </source>
</evidence>
<dbReference type="OMA" id="CFVVMHI"/>
<comment type="catalytic activity">
    <reaction evidence="7">
        <text>L-cysteinyl-[protein] + hexadecanoyl-CoA = S-hexadecanoyl-L-cysteinyl-[protein] + CoA</text>
        <dbReference type="Rhea" id="RHEA:36683"/>
        <dbReference type="Rhea" id="RHEA-COMP:10131"/>
        <dbReference type="Rhea" id="RHEA-COMP:11032"/>
        <dbReference type="ChEBI" id="CHEBI:29950"/>
        <dbReference type="ChEBI" id="CHEBI:57287"/>
        <dbReference type="ChEBI" id="CHEBI:57379"/>
        <dbReference type="ChEBI" id="CHEBI:74151"/>
        <dbReference type="EC" id="2.3.1.225"/>
    </reaction>
</comment>
<feature type="transmembrane region" description="Helical" evidence="7">
    <location>
        <begin position="44"/>
        <end position="66"/>
    </location>
</feature>
<dbReference type="PROSITE" id="PS50216">
    <property type="entry name" value="DHHC"/>
    <property type="match status" value="1"/>
</dbReference>